<dbReference type="InterPro" id="IPR036880">
    <property type="entry name" value="Kunitz_BPTI_sf"/>
</dbReference>
<reference evidence="2 3" key="1">
    <citation type="submission" date="2018-11" db="EMBL/GenBank/DDBJ databases">
        <authorList>
            <consortium name="Pathogen Informatics"/>
        </authorList>
    </citation>
    <scope>NUCLEOTIDE SEQUENCE [LARGE SCALE GENOMIC DNA]</scope>
</reference>
<dbReference type="SMART" id="SM00289">
    <property type="entry name" value="WR1"/>
    <property type="match status" value="3"/>
</dbReference>
<dbReference type="SMART" id="SM00131">
    <property type="entry name" value="KU"/>
    <property type="match status" value="2"/>
</dbReference>
<protein>
    <recommendedName>
        <fullName evidence="1">BPTI/Kunitz inhibitor domain-containing protein</fullName>
    </recommendedName>
</protein>
<dbReference type="AlphaFoldDB" id="A0A3P7LQV3"/>
<dbReference type="Pfam" id="PF00014">
    <property type="entry name" value="Kunitz_BPTI"/>
    <property type="match status" value="2"/>
</dbReference>
<evidence type="ECO:0000259" key="1">
    <source>
        <dbReference type="PROSITE" id="PS50279"/>
    </source>
</evidence>
<evidence type="ECO:0000313" key="3">
    <source>
        <dbReference type="Proteomes" id="UP000270094"/>
    </source>
</evidence>
<dbReference type="Proteomes" id="UP000270094">
    <property type="component" value="Unassembled WGS sequence"/>
</dbReference>
<dbReference type="InterPro" id="IPR020901">
    <property type="entry name" value="Prtase_inh_Kunz-CS"/>
</dbReference>
<dbReference type="InterPro" id="IPR006150">
    <property type="entry name" value="Cys_repeat_1"/>
</dbReference>
<dbReference type="PANTHER" id="PTHR46339">
    <property type="entry name" value="PROTEIN CBG15282-RELATED"/>
    <property type="match status" value="1"/>
</dbReference>
<dbReference type="CDD" id="cd00109">
    <property type="entry name" value="Kunitz-type"/>
    <property type="match status" value="1"/>
</dbReference>
<name>A0A3P7LQV3_STRVU</name>
<sequence length="287" mass="31593">MKFLVVCPNGSALRIGDDWQRCQTSADCPSSHSCNSVLHVCCPTSRKYFRAADLSFEQQVTSETICTQPKQPGDCTSAVRRYWYNSASRHCEMFYYTGCQGNDNNFNTLVLCQQTCKGIIGCANGAAPLTEEKSNRPVECSVSHRCPSTHECVGLPSNGEILHRCCPTKAFICSQAPQQGSQCSMVSITRYYFNLVTRQCTTFQYNGCKGNQNNFANKEQCQDFCLSAGCEAGEIVIKEPGTSHPLYCDIEMKNSCPSAAQCRFNNLLSTSVCCGFQATGMPLSLFS</sequence>
<accession>A0A3P7LQV3</accession>
<dbReference type="PROSITE" id="PS50279">
    <property type="entry name" value="BPTI_KUNITZ_2"/>
    <property type="match status" value="2"/>
</dbReference>
<feature type="domain" description="BPTI/Kunitz inhibitor" evidence="1">
    <location>
        <begin position="173"/>
        <end position="225"/>
    </location>
</feature>
<dbReference type="EMBL" id="UYYB01113272">
    <property type="protein sequence ID" value="VDM81512.1"/>
    <property type="molecule type" value="Genomic_DNA"/>
</dbReference>
<keyword evidence="3" id="KW-1185">Reference proteome</keyword>
<gene>
    <name evidence="2" type="ORF">SVUK_LOCUS16510</name>
</gene>
<organism evidence="2 3">
    <name type="scientific">Strongylus vulgaris</name>
    <name type="common">Blood worm</name>
    <dbReference type="NCBI Taxonomy" id="40348"/>
    <lineage>
        <taxon>Eukaryota</taxon>
        <taxon>Metazoa</taxon>
        <taxon>Ecdysozoa</taxon>
        <taxon>Nematoda</taxon>
        <taxon>Chromadorea</taxon>
        <taxon>Rhabditida</taxon>
        <taxon>Rhabditina</taxon>
        <taxon>Rhabditomorpha</taxon>
        <taxon>Strongyloidea</taxon>
        <taxon>Strongylidae</taxon>
        <taxon>Strongylus</taxon>
    </lineage>
</organism>
<feature type="domain" description="BPTI/Kunitz inhibitor" evidence="1">
    <location>
        <begin position="66"/>
        <end position="116"/>
    </location>
</feature>
<dbReference type="GO" id="GO:0004867">
    <property type="term" value="F:serine-type endopeptidase inhibitor activity"/>
    <property type="evidence" value="ECO:0007669"/>
    <property type="project" value="InterPro"/>
</dbReference>
<dbReference type="InterPro" id="IPR053014">
    <property type="entry name" value="Cuticle_assoc_divergent"/>
</dbReference>
<evidence type="ECO:0000313" key="2">
    <source>
        <dbReference type="EMBL" id="VDM81512.1"/>
    </source>
</evidence>
<dbReference type="PROSITE" id="PS00280">
    <property type="entry name" value="BPTI_KUNITZ_1"/>
    <property type="match status" value="2"/>
</dbReference>
<proteinExistence type="predicted"/>
<dbReference type="InterPro" id="IPR002223">
    <property type="entry name" value="Kunitz_BPTI"/>
</dbReference>
<dbReference type="PANTHER" id="PTHR46339:SF4">
    <property type="entry name" value="BPTI_KUNITZ INHIBITOR DOMAIN-CONTAINING PROTEIN"/>
    <property type="match status" value="1"/>
</dbReference>
<dbReference type="CDD" id="cd22593">
    <property type="entry name" value="Kunitz_conkunitzin"/>
    <property type="match status" value="1"/>
</dbReference>
<dbReference type="SUPFAM" id="SSF57362">
    <property type="entry name" value="BPTI-like"/>
    <property type="match status" value="2"/>
</dbReference>
<dbReference type="PRINTS" id="PR00759">
    <property type="entry name" value="BASICPTASE"/>
</dbReference>
<dbReference type="Pfam" id="PF14625">
    <property type="entry name" value="Lustrin_cystein"/>
    <property type="match status" value="3"/>
</dbReference>
<dbReference type="Gene3D" id="4.10.410.10">
    <property type="entry name" value="Pancreatic trypsin inhibitor Kunitz domain"/>
    <property type="match status" value="2"/>
</dbReference>
<dbReference type="InterPro" id="IPR028150">
    <property type="entry name" value="Lustrin_cystein"/>
</dbReference>
<dbReference type="OrthoDB" id="5950222at2759"/>